<keyword evidence="5" id="KW-0862">Zinc</keyword>
<dbReference type="SMART" id="SM00355">
    <property type="entry name" value="ZnF_C2H2"/>
    <property type="match status" value="4"/>
</dbReference>
<dbReference type="AlphaFoldDB" id="A0A482WHZ2"/>
<evidence type="ECO:0000256" key="7">
    <source>
        <dbReference type="ARBA" id="ARBA00023163"/>
    </source>
</evidence>
<evidence type="ECO:0000256" key="6">
    <source>
        <dbReference type="ARBA" id="ARBA00023015"/>
    </source>
</evidence>
<dbReference type="FunFam" id="3.30.160.60:FF:000062">
    <property type="entry name" value="RB-associated KRAB zinc finger protein-like"/>
    <property type="match status" value="1"/>
</dbReference>
<keyword evidence="7" id="KW-0804">Transcription</keyword>
<feature type="domain" description="C2H2-type" evidence="11">
    <location>
        <begin position="205"/>
        <end position="232"/>
    </location>
</feature>
<dbReference type="Proteomes" id="UP000291343">
    <property type="component" value="Unassembled WGS sequence"/>
</dbReference>
<feature type="domain" description="C2H2-type" evidence="11">
    <location>
        <begin position="233"/>
        <end position="260"/>
    </location>
</feature>
<gene>
    <name evidence="12" type="ORF">LSTR_LSTR014366</name>
</gene>
<protein>
    <recommendedName>
        <fullName evidence="11">C2H2-type domain-containing protein</fullName>
    </recommendedName>
</protein>
<keyword evidence="13" id="KW-1185">Reference proteome</keyword>
<feature type="region of interest" description="Disordered" evidence="10">
    <location>
        <begin position="1"/>
        <end position="20"/>
    </location>
</feature>
<dbReference type="EMBL" id="QKKF02035053">
    <property type="protein sequence ID" value="RZF33068.1"/>
    <property type="molecule type" value="Genomic_DNA"/>
</dbReference>
<keyword evidence="4 9" id="KW-0863">Zinc-finger</keyword>
<evidence type="ECO:0000256" key="3">
    <source>
        <dbReference type="ARBA" id="ARBA00022737"/>
    </source>
</evidence>
<feature type="domain" description="C2H2-type" evidence="11">
    <location>
        <begin position="261"/>
        <end position="288"/>
    </location>
</feature>
<dbReference type="OrthoDB" id="10072647at2759"/>
<accession>A0A482WHZ2</accession>
<dbReference type="Gene3D" id="3.30.160.60">
    <property type="entry name" value="Classic Zinc Finger"/>
    <property type="match status" value="3"/>
</dbReference>
<keyword evidence="3" id="KW-0677">Repeat</keyword>
<evidence type="ECO:0000256" key="2">
    <source>
        <dbReference type="ARBA" id="ARBA00022723"/>
    </source>
</evidence>
<sequence>MNHISHYRGALPHQIHPNHCPPLQNFPARFPSPTIPDNVNALMISQMANDGTLQYHNTNVQHFIVENRHMGQNTEPIKEPAQPTRKPERISTGFQTIETDANFKPSISSNTSQRLTHHCNRGAKNCAQCFKGQTKIMVDVSTMTDNDEMDQAASWASVTTQPGNTKVAEYLTSLRQFLKLSSPPEGKRRLGDVRIISSSDGTRLYCCPECHMAYPDKSLLEPHLAAHKIERRFICTVCGAGLKRKEHLDRHALSHSDERPYSCQLCPKTFKRNEHLARHAIVHTGHKGQVCSECGKAFYRRDHLRKHCQGHLAKRLRAAAQS</sequence>
<dbReference type="PROSITE" id="PS50157">
    <property type="entry name" value="ZINC_FINGER_C2H2_2"/>
    <property type="match status" value="4"/>
</dbReference>
<dbReference type="PROSITE" id="PS00028">
    <property type="entry name" value="ZINC_FINGER_C2H2_1"/>
    <property type="match status" value="4"/>
</dbReference>
<comment type="subcellular location">
    <subcellularLocation>
        <location evidence="1">Nucleus</location>
    </subcellularLocation>
</comment>
<evidence type="ECO:0000256" key="5">
    <source>
        <dbReference type="ARBA" id="ARBA00022833"/>
    </source>
</evidence>
<keyword evidence="2" id="KW-0479">Metal-binding</keyword>
<dbReference type="InterPro" id="IPR013087">
    <property type="entry name" value="Znf_C2H2_type"/>
</dbReference>
<keyword evidence="8" id="KW-0539">Nucleus</keyword>
<dbReference type="PANTHER" id="PTHR23235">
    <property type="entry name" value="KRUEPPEL-LIKE TRANSCRIPTION FACTOR"/>
    <property type="match status" value="1"/>
</dbReference>
<dbReference type="SMR" id="A0A482WHZ2"/>
<dbReference type="STRING" id="195883.A0A482WHZ2"/>
<evidence type="ECO:0000313" key="12">
    <source>
        <dbReference type="EMBL" id="RZF33068.1"/>
    </source>
</evidence>
<dbReference type="Pfam" id="PF00096">
    <property type="entry name" value="zf-C2H2"/>
    <property type="match status" value="2"/>
</dbReference>
<dbReference type="SUPFAM" id="SSF57667">
    <property type="entry name" value="beta-beta-alpha zinc fingers"/>
    <property type="match status" value="2"/>
</dbReference>
<keyword evidence="6" id="KW-0805">Transcription regulation</keyword>
<evidence type="ECO:0000256" key="8">
    <source>
        <dbReference type="ARBA" id="ARBA00023242"/>
    </source>
</evidence>
<dbReference type="GO" id="GO:0008270">
    <property type="term" value="F:zinc ion binding"/>
    <property type="evidence" value="ECO:0007669"/>
    <property type="project" value="UniProtKB-KW"/>
</dbReference>
<evidence type="ECO:0000256" key="1">
    <source>
        <dbReference type="ARBA" id="ARBA00004123"/>
    </source>
</evidence>
<comment type="caution">
    <text evidence="12">The sequence shown here is derived from an EMBL/GenBank/DDBJ whole genome shotgun (WGS) entry which is preliminary data.</text>
</comment>
<evidence type="ECO:0000259" key="11">
    <source>
        <dbReference type="PROSITE" id="PS50157"/>
    </source>
</evidence>
<evidence type="ECO:0000256" key="10">
    <source>
        <dbReference type="SAM" id="MobiDB-lite"/>
    </source>
</evidence>
<evidence type="ECO:0000256" key="4">
    <source>
        <dbReference type="ARBA" id="ARBA00022771"/>
    </source>
</evidence>
<dbReference type="InterPro" id="IPR036236">
    <property type="entry name" value="Znf_C2H2_sf"/>
</dbReference>
<dbReference type="InParanoid" id="A0A482WHZ2"/>
<feature type="domain" description="C2H2-type" evidence="11">
    <location>
        <begin position="289"/>
        <end position="316"/>
    </location>
</feature>
<evidence type="ECO:0000256" key="9">
    <source>
        <dbReference type="PROSITE-ProRule" id="PRU00042"/>
    </source>
</evidence>
<proteinExistence type="predicted"/>
<organism evidence="12 13">
    <name type="scientific">Laodelphax striatellus</name>
    <name type="common">Small brown planthopper</name>
    <name type="synonym">Delphax striatella</name>
    <dbReference type="NCBI Taxonomy" id="195883"/>
    <lineage>
        <taxon>Eukaryota</taxon>
        <taxon>Metazoa</taxon>
        <taxon>Ecdysozoa</taxon>
        <taxon>Arthropoda</taxon>
        <taxon>Hexapoda</taxon>
        <taxon>Insecta</taxon>
        <taxon>Pterygota</taxon>
        <taxon>Neoptera</taxon>
        <taxon>Paraneoptera</taxon>
        <taxon>Hemiptera</taxon>
        <taxon>Auchenorrhyncha</taxon>
        <taxon>Fulgoroidea</taxon>
        <taxon>Delphacidae</taxon>
        <taxon>Criomorphinae</taxon>
        <taxon>Laodelphax</taxon>
    </lineage>
</organism>
<evidence type="ECO:0000313" key="13">
    <source>
        <dbReference type="Proteomes" id="UP000291343"/>
    </source>
</evidence>
<dbReference type="GO" id="GO:0005634">
    <property type="term" value="C:nucleus"/>
    <property type="evidence" value="ECO:0007669"/>
    <property type="project" value="UniProtKB-SubCell"/>
</dbReference>
<name>A0A482WHZ2_LAOST</name>
<reference evidence="12 13" key="1">
    <citation type="journal article" date="2017" name="Gigascience">
        <title>Genome sequence of the small brown planthopper, Laodelphax striatellus.</title>
        <authorList>
            <person name="Zhu J."/>
            <person name="Jiang F."/>
            <person name="Wang X."/>
            <person name="Yang P."/>
            <person name="Bao Y."/>
            <person name="Zhao W."/>
            <person name="Wang W."/>
            <person name="Lu H."/>
            <person name="Wang Q."/>
            <person name="Cui N."/>
            <person name="Li J."/>
            <person name="Chen X."/>
            <person name="Luo L."/>
            <person name="Yu J."/>
            <person name="Kang L."/>
            <person name="Cui F."/>
        </authorList>
    </citation>
    <scope>NUCLEOTIDE SEQUENCE [LARGE SCALE GENOMIC DNA]</scope>
    <source>
        <strain evidence="12">Lst14</strain>
    </source>
</reference>